<organism evidence="5 6">
    <name type="scientific">Lautropia mirabilis ATCC 51599</name>
    <dbReference type="NCBI Taxonomy" id="887898"/>
    <lineage>
        <taxon>Bacteria</taxon>
        <taxon>Pseudomonadati</taxon>
        <taxon>Pseudomonadota</taxon>
        <taxon>Betaproteobacteria</taxon>
        <taxon>Burkholderiales</taxon>
        <taxon>Burkholderiaceae</taxon>
        <taxon>Lautropia</taxon>
    </lineage>
</organism>
<dbReference type="PANTHER" id="PTHR39181">
    <property type="entry name" value="TYROSINE-PROTEIN PHOSPHATASE YWQE"/>
    <property type="match status" value="1"/>
</dbReference>
<dbReference type="EMBL" id="AEQP01000022">
    <property type="protein sequence ID" value="EFV94268.1"/>
    <property type="molecule type" value="Genomic_DNA"/>
</dbReference>
<dbReference type="PIRSF" id="PIRSF016557">
    <property type="entry name" value="Caps_synth_CpsB"/>
    <property type="match status" value="1"/>
</dbReference>
<reference evidence="5 6" key="1">
    <citation type="submission" date="2010-12" db="EMBL/GenBank/DDBJ databases">
        <authorList>
            <person name="Muzny D."/>
            <person name="Qin X."/>
            <person name="Deng J."/>
            <person name="Jiang H."/>
            <person name="Liu Y."/>
            <person name="Qu J."/>
            <person name="Song X.-Z."/>
            <person name="Zhang L."/>
            <person name="Thornton R."/>
            <person name="Coyle M."/>
            <person name="Francisco L."/>
            <person name="Jackson L."/>
            <person name="Javaid M."/>
            <person name="Korchina V."/>
            <person name="Kovar C."/>
            <person name="Mata R."/>
            <person name="Mathew T."/>
            <person name="Ngo R."/>
            <person name="Nguyen L."/>
            <person name="Nguyen N."/>
            <person name="Okwuonu G."/>
            <person name="Ongeri F."/>
            <person name="Pham C."/>
            <person name="Simmons D."/>
            <person name="Wilczek-Boney K."/>
            <person name="Hale W."/>
            <person name="Jakkamsetti A."/>
            <person name="Pham P."/>
            <person name="Ruth R."/>
            <person name="San Lucas F."/>
            <person name="Warren J."/>
            <person name="Zhang J."/>
            <person name="Zhao Z."/>
            <person name="Zhou C."/>
            <person name="Zhu D."/>
            <person name="Lee S."/>
            <person name="Bess C."/>
            <person name="Blankenburg K."/>
            <person name="Forbes L."/>
            <person name="Fu Q."/>
            <person name="Gubbala S."/>
            <person name="Hirani K."/>
            <person name="Jayaseelan J.C."/>
            <person name="Lara F."/>
            <person name="Munidasa M."/>
            <person name="Palculict T."/>
            <person name="Patil S."/>
            <person name="Pu L.-L."/>
            <person name="Saada N."/>
            <person name="Tang L."/>
            <person name="Weissenberger G."/>
            <person name="Zhu Y."/>
            <person name="Hemphill L."/>
            <person name="Shang Y."/>
            <person name="Youmans B."/>
            <person name="Ayvaz T."/>
            <person name="Ross M."/>
            <person name="Santibanez J."/>
            <person name="Aqrawi P."/>
            <person name="Gross S."/>
            <person name="Joshi V."/>
            <person name="Fowler G."/>
            <person name="Nazareth L."/>
            <person name="Reid J."/>
            <person name="Worley K."/>
            <person name="Petrosino J."/>
            <person name="Highlander S."/>
            <person name="Gibbs R."/>
        </authorList>
    </citation>
    <scope>NUCLEOTIDE SEQUENCE [LARGE SCALE GENOMIC DNA]</scope>
    <source>
        <strain evidence="5 6">ATCC 51599</strain>
    </source>
</reference>
<keyword evidence="6" id="KW-1185">Reference proteome</keyword>
<evidence type="ECO:0000256" key="4">
    <source>
        <dbReference type="ARBA" id="ARBA00051722"/>
    </source>
</evidence>
<proteinExistence type="inferred from homology"/>
<name>E7S0B9_9BURK</name>
<dbReference type="InterPro" id="IPR016667">
    <property type="entry name" value="Caps_polysacc_synth_CpsB/CapC"/>
</dbReference>
<evidence type="ECO:0000256" key="2">
    <source>
        <dbReference type="ARBA" id="ARBA00013064"/>
    </source>
</evidence>
<comment type="catalytic activity">
    <reaction evidence="4">
        <text>O-phospho-L-tyrosyl-[protein] + H2O = L-tyrosyl-[protein] + phosphate</text>
        <dbReference type="Rhea" id="RHEA:10684"/>
        <dbReference type="Rhea" id="RHEA-COMP:10136"/>
        <dbReference type="Rhea" id="RHEA-COMP:20101"/>
        <dbReference type="ChEBI" id="CHEBI:15377"/>
        <dbReference type="ChEBI" id="CHEBI:43474"/>
        <dbReference type="ChEBI" id="CHEBI:46858"/>
        <dbReference type="ChEBI" id="CHEBI:61978"/>
        <dbReference type="EC" id="3.1.3.48"/>
    </reaction>
</comment>
<dbReference type="Proteomes" id="UP000011021">
    <property type="component" value="Unassembled WGS sequence"/>
</dbReference>
<dbReference type="RefSeq" id="WP_005674819.1">
    <property type="nucleotide sequence ID" value="NZ_CP146288.1"/>
</dbReference>
<dbReference type="GO" id="GO:0030145">
    <property type="term" value="F:manganese ion binding"/>
    <property type="evidence" value="ECO:0007669"/>
    <property type="project" value="InterPro"/>
</dbReference>
<dbReference type="Gene3D" id="3.20.20.140">
    <property type="entry name" value="Metal-dependent hydrolases"/>
    <property type="match status" value="1"/>
</dbReference>
<evidence type="ECO:0000313" key="5">
    <source>
        <dbReference type="EMBL" id="EFV94268.1"/>
    </source>
</evidence>
<sequence>MIDVHCHYLPAVDDGAQDWQSALRLIRRARAEGVTQMVLTPHIRAGQWNNSLGYLRPRFEAFQRLVASKAIDVKLYLGSEVSLQPESLKLLSEGQIPFVGGWDGMKVMLLDFPDTRIPPNAIGAVRYLVRQGVLPMVAHPERNEAVIRKVDALVPFVEEGCLFQLTAAAVIGEFGRRAFRTAQAILERGWDSVVASDAHDTHLRPSRMREAFKFLKAHYGRQTAERLMVQGPERLLAERAMLRLDGGWLLAH</sequence>
<dbReference type="HOGENOM" id="CLU_085966_1_0_4"/>
<dbReference type="eggNOG" id="COG4464">
    <property type="taxonomic scope" value="Bacteria"/>
</dbReference>
<dbReference type="PANTHER" id="PTHR39181:SF1">
    <property type="entry name" value="TYROSINE-PROTEIN PHOSPHATASE YWQE"/>
    <property type="match status" value="1"/>
</dbReference>
<dbReference type="Pfam" id="PF19567">
    <property type="entry name" value="CpsB_CapC"/>
    <property type="match status" value="1"/>
</dbReference>
<comment type="caution">
    <text evidence="5">The sequence shown here is derived from an EMBL/GenBank/DDBJ whole genome shotgun (WGS) entry which is preliminary data.</text>
</comment>
<accession>E7S0B9</accession>
<dbReference type="AlphaFoldDB" id="E7S0B9"/>
<dbReference type="STRING" id="887898.HMPREF0551_2383"/>
<evidence type="ECO:0000256" key="1">
    <source>
        <dbReference type="ARBA" id="ARBA00005750"/>
    </source>
</evidence>
<keyword evidence="3" id="KW-0378">Hydrolase</keyword>
<evidence type="ECO:0000313" key="6">
    <source>
        <dbReference type="Proteomes" id="UP000011021"/>
    </source>
</evidence>
<dbReference type="SUPFAM" id="SSF89550">
    <property type="entry name" value="PHP domain-like"/>
    <property type="match status" value="1"/>
</dbReference>
<comment type="similarity">
    <text evidence="1">Belongs to the metallo-dependent hydrolases superfamily. CpsB/CapC family.</text>
</comment>
<dbReference type="EC" id="3.1.3.48" evidence="2"/>
<gene>
    <name evidence="5" type="primary">epsC</name>
    <name evidence="5" type="ORF">HMPREF0551_2383</name>
</gene>
<dbReference type="GO" id="GO:0004725">
    <property type="term" value="F:protein tyrosine phosphatase activity"/>
    <property type="evidence" value="ECO:0007669"/>
    <property type="project" value="UniProtKB-EC"/>
</dbReference>
<dbReference type="InterPro" id="IPR016195">
    <property type="entry name" value="Pol/histidinol_Pase-like"/>
</dbReference>
<protein>
    <recommendedName>
        <fullName evidence="2">protein-tyrosine-phosphatase</fullName>
        <ecNumber evidence="2">3.1.3.48</ecNumber>
    </recommendedName>
</protein>
<evidence type="ECO:0000256" key="3">
    <source>
        <dbReference type="ARBA" id="ARBA00022801"/>
    </source>
</evidence>